<evidence type="ECO:0000256" key="8">
    <source>
        <dbReference type="ARBA" id="ARBA00023125"/>
    </source>
</evidence>
<feature type="domain" description="ZAD" evidence="15">
    <location>
        <begin position="30"/>
        <end position="115"/>
    </location>
</feature>
<organism evidence="16 17">
    <name type="scientific">Stomoxys calcitrans</name>
    <name type="common">Stable fly</name>
    <name type="synonym">Conops calcitrans</name>
    <dbReference type="NCBI Taxonomy" id="35570"/>
    <lineage>
        <taxon>Eukaryota</taxon>
        <taxon>Metazoa</taxon>
        <taxon>Ecdysozoa</taxon>
        <taxon>Arthropoda</taxon>
        <taxon>Hexapoda</taxon>
        <taxon>Insecta</taxon>
        <taxon>Pterygota</taxon>
        <taxon>Neoptera</taxon>
        <taxon>Endopterygota</taxon>
        <taxon>Diptera</taxon>
        <taxon>Brachycera</taxon>
        <taxon>Muscomorpha</taxon>
        <taxon>Muscoidea</taxon>
        <taxon>Muscidae</taxon>
        <taxon>Stomoxys</taxon>
    </lineage>
</organism>
<dbReference type="GO" id="GO:0000981">
    <property type="term" value="F:DNA-binding transcription factor activity, RNA polymerase II-specific"/>
    <property type="evidence" value="ECO:0007669"/>
    <property type="project" value="TreeGrafter"/>
</dbReference>
<evidence type="ECO:0000256" key="7">
    <source>
        <dbReference type="ARBA" id="ARBA00023015"/>
    </source>
</evidence>
<keyword evidence="10" id="KW-0539">Nucleus</keyword>
<dbReference type="GO" id="GO:0005634">
    <property type="term" value="C:nucleus"/>
    <property type="evidence" value="ECO:0007669"/>
    <property type="project" value="UniProtKB-SubCell"/>
</dbReference>
<dbReference type="PROSITE" id="PS00028">
    <property type="entry name" value="ZINC_FINGER_C2H2_1"/>
    <property type="match status" value="9"/>
</dbReference>
<dbReference type="PANTHER" id="PTHR14196">
    <property type="entry name" value="ODD-SKIPPED - RELATED"/>
    <property type="match status" value="1"/>
</dbReference>
<feature type="domain" description="C2H2-type" evidence="14">
    <location>
        <begin position="531"/>
        <end position="558"/>
    </location>
</feature>
<gene>
    <name evidence="16" type="primary">106088572</name>
</gene>
<evidence type="ECO:0000256" key="5">
    <source>
        <dbReference type="ARBA" id="ARBA00022771"/>
    </source>
</evidence>
<dbReference type="OrthoDB" id="202234at2759"/>
<reference evidence="16" key="1">
    <citation type="submission" date="2020-05" db="UniProtKB">
        <authorList>
            <consortium name="EnsemblMetazoa"/>
        </authorList>
    </citation>
    <scope>IDENTIFICATION</scope>
    <source>
        <strain evidence="16">USDA</strain>
    </source>
</reference>
<keyword evidence="3 12" id="KW-0479">Metal-binding</keyword>
<dbReference type="VEuPathDB" id="VectorBase:SCAU002334"/>
<proteinExistence type="inferred from homology"/>
<keyword evidence="5 11" id="KW-0863">Zinc-finger</keyword>
<dbReference type="InterPro" id="IPR013087">
    <property type="entry name" value="Znf_C2H2_type"/>
</dbReference>
<feature type="domain" description="C2H2-type" evidence="14">
    <location>
        <begin position="353"/>
        <end position="380"/>
    </location>
</feature>
<dbReference type="GO" id="GO:0000977">
    <property type="term" value="F:RNA polymerase II transcription regulatory region sequence-specific DNA binding"/>
    <property type="evidence" value="ECO:0007669"/>
    <property type="project" value="TreeGrafter"/>
</dbReference>
<dbReference type="Proteomes" id="UP000095300">
    <property type="component" value="Unassembled WGS sequence"/>
</dbReference>
<feature type="compositionally biased region" description="Acidic residues" evidence="13">
    <location>
        <begin position="160"/>
        <end position="174"/>
    </location>
</feature>
<dbReference type="Gene3D" id="3.30.160.60">
    <property type="entry name" value="Classic Zinc Finger"/>
    <property type="match status" value="7"/>
</dbReference>
<evidence type="ECO:0000259" key="14">
    <source>
        <dbReference type="PROSITE" id="PS50157"/>
    </source>
</evidence>
<sequence>MVDLDNVETTTKPASPVVAENTIIASSEKKLCRLCLLDEDTADKVFDIFQEVQTDEMGQKIKTLEEILYELFQIKYDRSCTSLPHVVCQRCWDMVQAFNSFRQIVIQSEELLQKRLELMQSNAFLKDLEDKRPGLNGNPGVFVPDDDCEIQEVNPHEEFESSEDDFSMESDSEPEDNKLQQPKDKEPNQVAKLPPATTTTNKTSTPIQHKTPVANEVTQTKELNSVLSEHKGLEFTIKNTYLCQYCDMAFTTHPECLDHEKTHDNKMPFSCAYCSKRYSNRQAMIGHIREMHDEKPYVCALCRKAFCRRSDLKKHTIVHTGVRPFACPLCSKSFSRNTNLYKHMRIHSSNKPYVCQQCPRSFNTGTELLKHARTHSEVKPFKCSKCPMAYTRKDKLQLHEQTHLRKEAELLQNQARMGAIPGFQASLPNEDNFDNMAVPLNPYISQELNQLKSMDEQQRLLFPNVHFSQMPTFPQLPAPPVPPTPAVVAPKPPPPTKSSHGRTHNCDICGKSFTRERDLHRHQALHLDTLFTCKQCGMGFSRREKLARHELEHAPQHPCEICRITFHKKDELERHLKMHELQQNAALSTQQAILNAAGVIHPPVMDLSASQMHHVAQQAAAVMSTAPTLPPVTLPPPQRPSASDMSFYSQMVPTMNLGFYSETRPEDRNGI</sequence>
<evidence type="ECO:0000256" key="2">
    <source>
        <dbReference type="ARBA" id="ARBA00006991"/>
    </source>
</evidence>
<dbReference type="GO" id="GO:0008270">
    <property type="term" value="F:zinc ion binding"/>
    <property type="evidence" value="ECO:0007669"/>
    <property type="project" value="UniProtKB-UniRule"/>
</dbReference>
<feature type="binding site" evidence="12">
    <location>
        <position position="88"/>
    </location>
    <ligand>
        <name>Zn(2+)</name>
        <dbReference type="ChEBI" id="CHEBI:29105"/>
    </ligand>
</feature>
<keyword evidence="4" id="KW-0677">Repeat</keyword>
<evidence type="ECO:0000313" key="16">
    <source>
        <dbReference type="EnsemblMetazoa" id="SCAU002334-PA"/>
    </source>
</evidence>
<evidence type="ECO:0000256" key="3">
    <source>
        <dbReference type="ARBA" id="ARBA00022723"/>
    </source>
</evidence>
<accession>A0A1I8NVB2</accession>
<feature type="domain" description="C2H2-type" evidence="14">
    <location>
        <begin position="241"/>
        <end position="268"/>
    </location>
</feature>
<feature type="compositionally biased region" description="Basic and acidic residues" evidence="13">
    <location>
        <begin position="175"/>
        <end position="187"/>
    </location>
</feature>
<evidence type="ECO:0000256" key="10">
    <source>
        <dbReference type="ARBA" id="ARBA00023242"/>
    </source>
</evidence>
<dbReference type="PROSITE" id="PS50157">
    <property type="entry name" value="ZINC_FINGER_C2H2_2"/>
    <property type="match status" value="9"/>
</dbReference>
<evidence type="ECO:0000256" key="4">
    <source>
        <dbReference type="ARBA" id="ARBA00022737"/>
    </source>
</evidence>
<evidence type="ECO:0000256" key="13">
    <source>
        <dbReference type="SAM" id="MobiDB-lite"/>
    </source>
</evidence>
<dbReference type="GO" id="GO:0045892">
    <property type="term" value="P:negative regulation of DNA-templated transcription"/>
    <property type="evidence" value="ECO:0007669"/>
    <property type="project" value="UniProtKB-ARBA"/>
</dbReference>
<dbReference type="SUPFAM" id="SSF57667">
    <property type="entry name" value="beta-beta-alpha zinc fingers"/>
    <property type="match status" value="4"/>
</dbReference>
<keyword evidence="7" id="KW-0805">Transcription regulation</keyword>
<comment type="similarity">
    <text evidence="2">Belongs to the krueppel C2H2-type zinc-finger protein family.</text>
</comment>
<dbReference type="PROSITE" id="PS51915">
    <property type="entry name" value="ZAD"/>
    <property type="match status" value="1"/>
</dbReference>
<keyword evidence="8" id="KW-0238">DNA-binding</keyword>
<feature type="binding site" evidence="12">
    <location>
        <position position="32"/>
    </location>
    <ligand>
        <name>Zn(2+)</name>
        <dbReference type="ChEBI" id="CHEBI:29105"/>
    </ligand>
</feature>
<dbReference type="EnsemblMetazoa" id="SCAU002334-RA">
    <property type="protein sequence ID" value="SCAU002334-PA"/>
    <property type="gene ID" value="SCAU002334"/>
</dbReference>
<keyword evidence="6 12" id="KW-0862">Zinc</keyword>
<evidence type="ECO:0000313" key="17">
    <source>
        <dbReference type="Proteomes" id="UP000095300"/>
    </source>
</evidence>
<dbReference type="InterPro" id="IPR012934">
    <property type="entry name" value="Znf_AD"/>
</dbReference>
<feature type="domain" description="C2H2-type" evidence="14">
    <location>
        <begin position="557"/>
        <end position="584"/>
    </location>
</feature>
<dbReference type="SMART" id="SM00355">
    <property type="entry name" value="ZnF_C2H2"/>
    <property type="match status" value="9"/>
</dbReference>
<evidence type="ECO:0000259" key="15">
    <source>
        <dbReference type="PROSITE" id="PS51915"/>
    </source>
</evidence>
<evidence type="ECO:0000256" key="11">
    <source>
        <dbReference type="PROSITE-ProRule" id="PRU00042"/>
    </source>
</evidence>
<dbReference type="Pfam" id="PF00096">
    <property type="entry name" value="zf-C2H2"/>
    <property type="match status" value="7"/>
</dbReference>
<feature type="domain" description="C2H2-type" evidence="14">
    <location>
        <begin position="297"/>
        <end position="324"/>
    </location>
</feature>
<keyword evidence="9" id="KW-0804">Transcription</keyword>
<keyword evidence="17" id="KW-1185">Reference proteome</keyword>
<dbReference type="FunFam" id="3.30.160.60:FF:000380">
    <property type="entry name" value="zinc finger protein 2 isoform X2"/>
    <property type="match status" value="1"/>
</dbReference>
<dbReference type="KEGG" id="scac:106088572"/>
<dbReference type="AlphaFoldDB" id="A0A1I8NVB2"/>
<evidence type="ECO:0000256" key="9">
    <source>
        <dbReference type="ARBA" id="ARBA00023163"/>
    </source>
</evidence>
<dbReference type="Pfam" id="PF13912">
    <property type="entry name" value="zf-C2H2_6"/>
    <property type="match status" value="1"/>
</dbReference>
<dbReference type="SUPFAM" id="SSF57716">
    <property type="entry name" value="Glucocorticoid receptor-like (DNA-binding domain)"/>
    <property type="match status" value="1"/>
</dbReference>
<feature type="binding site" evidence="12">
    <location>
        <position position="91"/>
    </location>
    <ligand>
        <name>Zn(2+)</name>
        <dbReference type="ChEBI" id="CHEBI:29105"/>
    </ligand>
</feature>
<dbReference type="FunFam" id="3.30.160.60:FF:000446">
    <property type="entry name" value="Zinc finger protein"/>
    <property type="match status" value="1"/>
</dbReference>
<evidence type="ECO:0000256" key="12">
    <source>
        <dbReference type="PROSITE-ProRule" id="PRU01263"/>
    </source>
</evidence>
<feature type="binding site" evidence="12">
    <location>
        <position position="35"/>
    </location>
    <ligand>
        <name>Zn(2+)</name>
        <dbReference type="ChEBI" id="CHEBI:29105"/>
    </ligand>
</feature>
<evidence type="ECO:0000256" key="1">
    <source>
        <dbReference type="ARBA" id="ARBA00004123"/>
    </source>
</evidence>
<feature type="domain" description="C2H2-type" evidence="14">
    <location>
        <begin position="325"/>
        <end position="352"/>
    </location>
</feature>
<feature type="domain" description="C2H2-type" evidence="14">
    <location>
        <begin position="504"/>
        <end position="526"/>
    </location>
</feature>
<feature type="region of interest" description="Disordered" evidence="13">
    <location>
        <begin position="156"/>
        <end position="207"/>
    </location>
</feature>
<dbReference type="Pfam" id="PF07776">
    <property type="entry name" value="zf-AD"/>
    <property type="match status" value="1"/>
</dbReference>
<dbReference type="FunFam" id="3.30.160.60:FF:000495">
    <property type="entry name" value="zinc finger protein 668"/>
    <property type="match status" value="1"/>
</dbReference>
<dbReference type="PANTHER" id="PTHR14196:SF12">
    <property type="entry name" value="ZINC FINGER PROTEIN 208-LIKE"/>
    <property type="match status" value="1"/>
</dbReference>
<comment type="subcellular location">
    <subcellularLocation>
        <location evidence="1">Nucleus</location>
    </subcellularLocation>
</comment>
<protein>
    <submittedName>
        <fullName evidence="16">Uncharacterized protein</fullName>
    </submittedName>
</protein>
<dbReference type="Gene3D" id="3.40.1800.20">
    <property type="match status" value="1"/>
</dbReference>
<feature type="domain" description="C2H2-type" evidence="14">
    <location>
        <begin position="381"/>
        <end position="408"/>
    </location>
</feature>
<dbReference type="STRING" id="35570.A0A1I8NVB2"/>
<feature type="domain" description="C2H2-type" evidence="14">
    <location>
        <begin position="269"/>
        <end position="296"/>
    </location>
</feature>
<dbReference type="SMART" id="SM00868">
    <property type="entry name" value="zf-AD"/>
    <property type="match status" value="1"/>
</dbReference>
<dbReference type="FunFam" id="3.30.160.60:FF:000100">
    <property type="entry name" value="Zinc finger 45-like"/>
    <property type="match status" value="1"/>
</dbReference>
<dbReference type="InterPro" id="IPR050717">
    <property type="entry name" value="C2H2-ZF_Transcription_Reg"/>
</dbReference>
<evidence type="ECO:0000256" key="6">
    <source>
        <dbReference type="ARBA" id="ARBA00022833"/>
    </source>
</evidence>
<dbReference type="InterPro" id="IPR036236">
    <property type="entry name" value="Znf_C2H2_sf"/>
</dbReference>
<name>A0A1I8NVB2_STOCA</name>